<dbReference type="Proteomes" id="UP000028582">
    <property type="component" value="Unassembled WGS sequence"/>
</dbReference>
<dbReference type="PROSITE" id="PS50020">
    <property type="entry name" value="WW_DOMAIN_2"/>
    <property type="match status" value="1"/>
</dbReference>
<evidence type="ECO:0000259" key="2">
    <source>
        <dbReference type="PROSITE" id="PS50020"/>
    </source>
</evidence>
<organism evidence="3 4">
    <name type="scientific">Phytophthora nicotianae P1976</name>
    <dbReference type="NCBI Taxonomy" id="1317066"/>
    <lineage>
        <taxon>Eukaryota</taxon>
        <taxon>Sar</taxon>
        <taxon>Stramenopiles</taxon>
        <taxon>Oomycota</taxon>
        <taxon>Peronosporomycetes</taxon>
        <taxon>Peronosporales</taxon>
        <taxon>Peronosporaceae</taxon>
        <taxon>Phytophthora</taxon>
    </lineage>
</organism>
<evidence type="ECO:0000313" key="3">
    <source>
        <dbReference type="EMBL" id="ETO69400.1"/>
    </source>
</evidence>
<dbReference type="EMBL" id="ANJA01002553">
    <property type="protein sequence ID" value="ETO69400.1"/>
    <property type="molecule type" value="Genomic_DNA"/>
</dbReference>
<feature type="region of interest" description="Disordered" evidence="1">
    <location>
        <begin position="1"/>
        <end position="47"/>
    </location>
</feature>
<reference evidence="3 4" key="1">
    <citation type="submission" date="2013-11" db="EMBL/GenBank/DDBJ databases">
        <title>The Genome Sequence of Phytophthora parasitica P1976.</title>
        <authorList>
            <consortium name="The Broad Institute Genomics Platform"/>
            <person name="Russ C."/>
            <person name="Tyler B."/>
            <person name="Panabieres F."/>
            <person name="Shan W."/>
            <person name="Tripathy S."/>
            <person name="Grunwald N."/>
            <person name="Machado M."/>
            <person name="Johnson C.S."/>
            <person name="Walker B."/>
            <person name="Young S."/>
            <person name="Zeng Q."/>
            <person name="Gargeya S."/>
            <person name="Fitzgerald M."/>
            <person name="Haas B."/>
            <person name="Abouelleil A."/>
            <person name="Allen A.W."/>
            <person name="Alvarado L."/>
            <person name="Arachchi H.M."/>
            <person name="Berlin A.M."/>
            <person name="Chapman S.B."/>
            <person name="Gainer-Dewar J."/>
            <person name="Goldberg J."/>
            <person name="Griggs A."/>
            <person name="Gujja S."/>
            <person name="Hansen M."/>
            <person name="Howarth C."/>
            <person name="Imamovic A."/>
            <person name="Ireland A."/>
            <person name="Larimer J."/>
            <person name="McCowan C."/>
            <person name="Murphy C."/>
            <person name="Pearson M."/>
            <person name="Poon T.W."/>
            <person name="Priest M."/>
            <person name="Roberts A."/>
            <person name="Saif S."/>
            <person name="Shea T."/>
            <person name="Sisk P."/>
            <person name="Sykes S."/>
            <person name="Wortman J."/>
            <person name="Nusbaum C."/>
            <person name="Birren B."/>
        </authorList>
    </citation>
    <scope>NUCLEOTIDE SEQUENCE [LARGE SCALE GENOMIC DNA]</scope>
    <source>
        <strain evidence="3 4">P1976</strain>
    </source>
</reference>
<comment type="caution">
    <text evidence="3">The sequence shown here is derived from an EMBL/GenBank/DDBJ whole genome shotgun (WGS) entry which is preliminary data.</text>
</comment>
<feature type="region of interest" description="Disordered" evidence="1">
    <location>
        <begin position="422"/>
        <end position="465"/>
    </location>
</feature>
<dbReference type="InterPro" id="IPR001202">
    <property type="entry name" value="WW_dom"/>
</dbReference>
<evidence type="ECO:0000256" key="1">
    <source>
        <dbReference type="SAM" id="MobiDB-lite"/>
    </source>
</evidence>
<dbReference type="PROSITE" id="PS01159">
    <property type="entry name" value="WW_DOMAIN_1"/>
    <property type="match status" value="1"/>
</dbReference>
<gene>
    <name evidence="3" type="ORF">F444_14014</name>
</gene>
<dbReference type="AlphaFoldDB" id="A0A080ZRY9"/>
<name>A0A080ZRY9_PHYNI</name>
<proteinExistence type="predicted"/>
<dbReference type="Gene3D" id="2.20.70.10">
    <property type="match status" value="1"/>
</dbReference>
<sequence>MTLSSPTLRTRSRSGSDHASYLAKPRRARGSMDSTASSASGGGSASSSVLRVSKEVENIGARVPMSKKRVTWRFVLAGSEQVHTVMLEHSRISAKKRLKLDGRRLYSCDHYATNWHYDFHVGQDTLTPFRVVIRDVKSSVVDQGKLETVYDLLAEGVHWDLLAERFLPIAHRHHTGSVWSSDMYVRRVEDTRGQLLSDGDERPPGTLLTWTFAFGVNGSIHKFELRDLEKGEFVVVLDCRELKRVSFDDIHEDMWEFEYDLEDQHELDLVVTLVDEEKTYDFFIDGSAWSDISQTNFVLESGWYPVYSRSRSAVYFRHEQTGNTQWEKPIVDREDSRVNRPIQEFEQVSPGSQGLDDLIHSMHAASVKETIQEEPESEHEEAPQLVPMKQPLQPVQEVPEALERQEVQEANLIDFSDVGAVHSSPQKPMHGYEGFDPFNPATHTGFVQKEQNPKHTQAPVDLLSL</sequence>
<dbReference type="OrthoDB" id="112998at2759"/>
<accession>A0A080ZRY9</accession>
<feature type="domain" description="WW" evidence="2">
    <location>
        <begin position="297"/>
        <end position="331"/>
    </location>
</feature>
<protein>
    <recommendedName>
        <fullName evidence="2">WW domain-containing protein</fullName>
    </recommendedName>
</protein>
<evidence type="ECO:0000313" key="4">
    <source>
        <dbReference type="Proteomes" id="UP000028582"/>
    </source>
</evidence>